<gene>
    <name evidence="2" type="ORF">NYP16_14180</name>
</gene>
<dbReference type="PANTHER" id="PTHR43677">
    <property type="entry name" value="SHORT-CHAIN DEHYDROGENASE/REDUCTASE"/>
    <property type="match status" value="1"/>
</dbReference>
<dbReference type="SUPFAM" id="SSF50129">
    <property type="entry name" value="GroES-like"/>
    <property type="match status" value="1"/>
</dbReference>
<dbReference type="InterPro" id="IPR002364">
    <property type="entry name" value="Quin_OxRdtase/zeta-crystal_CS"/>
</dbReference>
<protein>
    <submittedName>
        <fullName evidence="2">NADPH:quinone oxidoreductase family protein</fullName>
    </submittedName>
</protein>
<dbReference type="SUPFAM" id="SSF51735">
    <property type="entry name" value="NAD(P)-binding Rossmann-fold domains"/>
    <property type="match status" value="1"/>
</dbReference>
<name>A0A9X3U158_9PROT</name>
<dbReference type="GO" id="GO:0016491">
    <property type="term" value="F:oxidoreductase activity"/>
    <property type="evidence" value="ECO:0007669"/>
    <property type="project" value="InterPro"/>
</dbReference>
<comment type="caution">
    <text evidence="2">The sequence shown here is derived from an EMBL/GenBank/DDBJ whole genome shotgun (WGS) entry which is preliminary data.</text>
</comment>
<evidence type="ECO:0000313" key="2">
    <source>
        <dbReference type="EMBL" id="MDA5195097.1"/>
    </source>
</evidence>
<dbReference type="Gene3D" id="3.40.50.720">
    <property type="entry name" value="NAD(P)-binding Rossmann-like Domain"/>
    <property type="match status" value="1"/>
</dbReference>
<reference evidence="2" key="2">
    <citation type="journal article" date="2023" name="Syst. Appl. Microbiol.">
        <title>Govania unica gen. nov., sp. nov., a rare biosphere bacterium that represents a novel family in the class Alphaproteobacteria.</title>
        <authorList>
            <person name="Vandamme P."/>
            <person name="Peeters C."/>
            <person name="Hettiarachchi A."/>
            <person name="Cnockaert M."/>
            <person name="Carlier A."/>
        </authorList>
    </citation>
    <scope>NUCLEOTIDE SEQUENCE</scope>
    <source>
        <strain evidence="2">LMG 31809</strain>
    </source>
</reference>
<dbReference type="InterPro" id="IPR036291">
    <property type="entry name" value="NAD(P)-bd_dom_sf"/>
</dbReference>
<keyword evidence="3" id="KW-1185">Reference proteome</keyword>
<dbReference type="PROSITE" id="PS01162">
    <property type="entry name" value="QOR_ZETA_CRYSTAL"/>
    <property type="match status" value="1"/>
</dbReference>
<dbReference type="EMBL" id="JANWOI010000005">
    <property type="protein sequence ID" value="MDA5195097.1"/>
    <property type="molecule type" value="Genomic_DNA"/>
</dbReference>
<proteinExistence type="predicted"/>
<evidence type="ECO:0000313" key="3">
    <source>
        <dbReference type="Proteomes" id="UP001141619"/>
    </source>
</evidence>
<dbReference type="InterPro" id="IPR051397">
    <property type="entry name" value="Zn-ADH-like_protein"/>
</dbReference>
<dbReference type="PANTHER" id="PTHR43677:SF4">
    <property type="entry name" value="QUINONE OXIDOREDUCTASE-LIKE PROTEIN 2"/>
    <property type="match status" value="1"/>
</dbReference>
<dbReference type="AlphaFoldDB" id="A0A9X3U158"/>
<reference evidence="2" key="1">
    <citation type="submission" date="2022-08" db="EMBL/GenBank/DDBJ databases">
        <authorList>
            <person name="Vandamme P."/>
            <person name="Hettiarachchi A."/>
            <person name="Peeters C."/>
            <person name="Cnockaert M."/>
            <person name="Carlier A."/>
        </authorList>
    </citation>
    <scope>NUCLEOTIDE SEQUENCE</scope>
    <source>
        <strain evidence="2">LMG 31809</strain>
    </source>
</reference>
<dbReference type="Pfam" id="PF00107">
    <property type="entry name" value="ADH_zinc_N"/>
    <property type="match status" value="1"/>
</dbReference>
<dbReference type="GO" id="GO:0008270">
    <property type="term" value="F:zinc ion binding"/>
    <property type="evidence" value="ECO:0007669"/>
    <property type="project" value="InterPro"/>
</dbReference>
<dbReference type="Proteomes" id="UP001141619">
    <property type="component" value="Unassembled WGS sequence"/>
</dbReference>
<sequence>MKAILCQSFSEPEALVYAEVPSPVLGVGQVRIGVHASGVNFPDTLIIRGKYQFKPPFPFSPGGEAAGVVLEVGAGVTAVNVGDRVAATAISGGYAEEMLVSQAEVTKLPGNMSFVQAAGLLVTYGTSYHALVDRANIQPGETLLVLGAAGGVGLAAVQIGKALGARVIAVASTDDKLALARENGADEAINYSTEDLKERVRALTNGQGADVIYDAVGGKATDAVMSAINWKGRLLVVGFASGDIPSVALNRVLLKGCDILGVFWGAHVAREPEKSAANTAALMRLFEDGKITPIVSSTYPLRDAAKAMRDIENRKAKGKIVLVTDREQA</sequence>
<dbReference type="InterPro" id="IPR013149">
    <property type="entry name" value="ADH-like_C"/>
</dbReference>
<dbReference type="InterPro" id="IPR011032">
    <property type="entry name" value="GroES-like_sf"/>
</dbReference>
<evidence type="ECO:0000259" key="1">
    <source>
        <dbReference type="SMART" id="SM00829"/>
    </source>
</evidence>
<accession>A0A9X3U158</accession>
<dbReference type="SMART" id="SM00829">
    <property type="entry name" value="PKS_ER"/>
    <property type="match status" value="1"/>
</dbReference>
<dbReference type="InterPro" id="IPR020843">
    <property type="entry name" value="ER"/>
</dbReference>
<dbReference type="InterPro" id="IPR013154">
    <property type="entry name" value="ADH-like_N"/>
</dbReference>
<feature type="domain" description="Enoyl reductase (ER)" evidence="1">
    <location>
        <begin position="10"/>
        <end position="322"/>
    </location>
</feature>
<dbReference type="Pfam" id="PF08240">
    <property type="entry name" value="ADH_N"/>
    <property type="match status" value="1"/>
</dbReference>
<dbReference type="CDD" id="cd08241">
    <property type="entry name" value="QOR1"/>
    <property type="match status" value="1"/>
</dbReference>
<dbReference type="RefSeq" id="WP_346742540.1">
    <property type="nucleotide sequence ID" value="NZ_JANWOI010000005.1"/>
</dbReference>
<dbReference type="Gene3D" id="3.90.180.10">
    <property type="entry name" value="Medium-chain alcohol dehydrogenases, catalytic domain"/>
    <property type="match status" value="1"/>
</dbReference>
<organism evidence="2 3">
    <name type="scientific">Govanella unica</name>
    <dbReference type="NCBI Taxonomy" id="2975056"/>
    <lineage>
        <taxon>Bacteria</taxon>
        <taxon>Pseudomonadati</taxon>
        <taxon>Pseudomonadota</taxon>
        <taxon>Alphaproteobacteria</taxon>
        <taxon>Emcibacterales</taxon>
        <taxon>Govanellaceae</taxon>
        <taxon>Govanella</taxon>
    </lineage>
</organism>